<dbReference type="RefSeq" id="WP_092906248.1">
    <property type="nucleotide sequence ID" value="NZ_FOZS01000003.1"/>
</dbReference>
<dbReference type="Pfam" id="PF13561">
    <property type="entry name" value="adh_short_C2"/>
    <property type="match status" value="1"/>
</dbReference>
<evidence type="ECO:0000256" key="2">
    <source>
        <dbReference type="ARBA" id="ARBA00023002"/>
    </source>
</evidence>
<dbReference type="CDD" id="cd05233">
    <property type="entry name" value="SDR_c"/>
    <property type="match status" value="1"/>
</dbReference>
<accession>A0A1I6TTT7</accession>
<protein>
    <submittedName>
        <fullName evidence="3">Meso-butanediol dehydrogenase / (S,S)-butanediol dehydrogenase / diacetyl reductase</fullName>
    </submittedName>
</protein>
<dbReference type="OrthoDB" id="7442at2157"/>
<dbReference type="PANTHER" id="PTHR42760">
    <property type="entry name" value="SHORT-CHAIN DEHYDROGENASES/REDUCTASES FAMILY MEMBER"/>
    <property type="match status" value="1"/>
</dbReference>
<evidence type="ECO:0000256" key="1">
    <source>
        <dbReference type="ARBA" id="ARBA00006484"/>
    </source>
</evidence>
<reference evidence="4" key="1">
    <citation type="submission" date="2016-10" db="EMBL/GenBank/DDBJ databases">
        <authorList>
            <person name="Varghese N."/>
            <person name="Submissions S."/>
        </authorList>
    </citation>
    <scope>NUCLEOTIDE SEQUENCE [LARGE SCALE GENOMIC DNA]</scope>
    <source>
        <strain evidence="4">DSM 22427</strain>
    </source>
</reference>
<proteinExistence type="inferred from homology"/>
<sequence length="260" mass="27039">MSSQLSEKTAIVTGAASGIGKAVATQFGAAGASVVLADIDTEGMSEAAESIDGETLTIETDVSDSEDVDDMVAETVDEFGSLEVLVNNAGVGTFGHVTGLSNEDWDRTIGIDLDSVFYGSRAALPHLEESNGCIINTASISGRGGDHGLEAYNAVKGGVRNLTKALAINHGPDVRVNSVSPGLVLTDATQDFQDSEEIMDEYEERIPLERGADPEEIASVMVFLASDAASYVSGHDLVVDGGMTASAGQPKFATYLDLDE</sequence>
<dbReference type="InterPro" id="IPR002347">
    <property type="entry name" value="SDR_fam"/>
</dbReference>
<evidence type="ECO:0000313" key="3">
    <source>
        <dbReference type="EMBL" id="SFS92605.1"/>
    </source>
</evidence>
<dbReference type="PANTHER" id="PTHR42760:SF133">
    <property type="entry name" value="3-OXOACYL-[ACYL-CARRIER-PROTEIN] REDUCTASE"/>
    <property type="match status" value="1"/>
</dbReference>
<dbReference type="GO" id="GO:0016616">
    <property type="term" value="F:oxidoreductase activity, acting on the CH-OH group of donors, NAD or NADP as acceptor"/>
    <property type="evidence" value="ECO:0007669"/>
    <property type="project" value="TreeGrafter"/>
</dbReference>
<dbReference type="Gene3D" id="3.40.50.720">
    <property type="entry name" value="NAD(P)-binding Rossmann-like Domain"/>
    <property type="match status" value="1"/>
</dbReference>
<evidence type="ECO:0000313" key="4">
    <source>
        <dbReference type="Proteomes" id="UP000199199"/>
    </source>
</evidence>
<dbReference type="NCBIfam" id="NF005559">
    <property type="entry name" value="PRK07231.1"/>
    <property type="match status" value="1"/>
</dbReference>
<dbReference type="AlphaFoldDB" id="A0A1I6TTT7"/>
<dbReference type="Proteomes" id="UP000199199">
    <property type="component" value="Unassembled WGS sequence"/>
</dbReference>
<keyword evidence="2" id="KW-0560">Oxidoreductase</keyword>
<dbReference type="PRINTS" id="PR00081">
    <property type="entry name" value="GDHRDH"/>
</dbReference>
<name>A0A1I6TTT7_9EURY</name>
<keyword evidence="4" id="KW-1185">Reference proteome</keyword>
<dbReference type="FunFam" id="3.40.50.720:FF:000084">
    <property type="entry name" value="Short-chain dehydrogenase reductase"/>
    <property type="match status" value="1"/>
</dbReference>
<comment type="similarity">
    <text evidence="1">Belongs to the short-chain dehydrogenases/reductases (SDR) family.</text>
</comment>
<dbReference type="SUPFAM" id="SSF51735">
    <property type="entry name" value="NAD(P)-binding Rossmann-fold domains"/>
    <property type="match status" value="1"/>
</dbReference>
<gene>
    <name evidence="3" type="ORF">SAMN04488556_3427</name>
</gene>
<dbReference type="EMBL" id="FOZS01000003">
    <property type="protein sequence ID" value="SFS92605.1"/>
    <property type="molecule type" value="Genomic_DNA"/>
</dbReference>
<dbReference type="PRINTS" id="PR00080">
    <property type="entry name" value="SDRFAMILY"/>
</dbReference>
<dbReference type="InterPro" id="IPR036291">
    <property type="entry name" value="NAD(P)-bd_dom_sf"/>
</dbReference>
<organism evidence="3 4">
    <name type="scientific">Halostagnicola kamekurae</name>
    <dbReference type="NCBI Taxonomy" id="619731"/>
    <lineage>
        <taxon>Archaea</taxon>
        <taxon>Methanobacteriati</taxon>
        <taxon>Methanobacteriota</taxon>
        <taxon>Stenosarchaea group</taxon>
        <taxon>Halobacteria</taxon>
        <taxon>Halobacteriales</taxon>
        <taxon>Natrialbaceae</taxon>
        <taxon>Halostagnicola</taxon>
    </lineage>
</organism>